<evidence type="ECO:0000259" key="11">
    <source>
        <dbReference type="Pfam" id="PF07992"/>
    </source>
</evidence>
<keyword evidence="4" id="KW-0274">FAD</keyword>
<feature type="domain" description="FAD/NAD(P)-binding" evidence="11">
    <location>
        <begin position="9"/>
        <end position="328"/>
    </location>
</feature>
<reference evidence="14" key="1">
    <citation type="submission" date="2016-10" db="EMBL/GenBank/DDBJ databases">
        <authorList>
            <person name="Varghese N."/>
            <person name="Submissions S."/>
        </authorList>
    </citation>
    <scope>NUCLEOTIDE SEQUENCE [LARGE SCALE GENOMIC DNA]</scope>
    <source>
        <strain evidence="14">ATCC 25963</strain>
    </source>
</reference>
<evidence type="ECO:0000256" key="4">
    <source>
        <dbReference type="ARBA" id="ARBA00022827"/>
    </source>
</evidence>
<dbReference type="EC" id="1.6.5.9" evidence="2"/>
<dbReference type="AlphaFoldDB" id="A0A1I1UXT6"/>
<evidence type="ECO:0000256" key="1">
    <source>
        <dbReference type="ARBA" id="ARBA00005272"/>
    </source>
</evidence>
<keyword evidence="6" id="KW-0560">Oxidoreductase</keyword>
<dbReference type="STRING" id="54.SAMN02745121_01381"/>
<evidence type="ECO:0000256" key="7">
    <source>
        <dbReference type="ARBA" id="ARBA00023027"/>
    </source>
</evidence>
<evidence type="ECO:0000313" key="13">
    <source>
        <dbReference type="EMBL" id="SFD75459.1"/>
    </source>
</evidence>
<dbReference type="PRINTS" id="PR00368">
    <property type="entry name" value="FADPNR"/>
</dbReference>
<dbReference type="Proteomes" id="UP000199400">
    <property type="component" value="Unassembled WGS sequence"/>
</dbReference>
<evidence type="ECO:0000259" key="12">
    <source>
        <dbReference type="Pfam" id="PF22366"/>
    </source>
</evidence>
<proteinExistence type="inferred from homology"/>
<organism evidence="13 14">
    <name type="scientific">Nannocystis exedens</name>
    <dbReference type="NCBI Taxonomy" id="54"/>
    <lineage>
        <taxon>Bacteria</taxon>
        <taxon>Pseudomonadati</taxon>
        <taxon>Myxococcota</taxon>
        <taxon>Polyangia</taxon>
        <taxon>Nannocystales</taxon>
        <taxon>Nannocystaceae</taxon>
        <taxon>Nannocystis</taxon>
    </lineage>
</organism>
<dbReference type="InterPro" id="IPR023753">
    <property type="entry name" value="FAD/NAD-binding_dom"/>
</dbReference>
<dbReference type="Pfam" id="PF07992">
    <property type="entry name" value="Pyr_redox_2"/>
    <property type="match status" value="1"/>
</dbReference>
<keyword evidence="10" id="KW-1133">Transmembrane helix</keyword>
<dbReference type="RefSeq" id="WP_096330141.1">
    <property type="nucleotide sequence ID" value="NZ_FOMX01000004.1"/>
</dbReference>
<comment type="catalytic activity">
    <reaction evidence="8">
        <text>a quinone + NADH + H(+) = a quinol + NAD(+)</text>
        <dbReference type="Rhea" id="RHEA:46160"/>
        <dbReference type="ChEBI" id="CHEBI:15378"/>
        <dbReference type="ChEBI" id="CHEBI:24646"/>
        <dbReference type="ChEBI" id="CHEBI:57540"/>
        <dbReference type="ChEBI" id="CHEBI:57945"/>
        <dbReference type="ChEBI" id="CHEBI:132124"/>
        <dbReference type="EC" id="1.6.5.9"/>
    </reaction>
</comment>
<feature type="domain" description="External alternative NADH-ubiquinone oxidoreductase-like C-terminal" evidence="12">
    <location>
        <begin position="352"/>
        <end position="407"/>
    </location>
</feature>
<evidence type="ECO:0000256" key="5">
    <source>
        <dbReference type="ARBA" id="ARBA00022946"/>
    </source>
</evidence>
<dbReference type="GO" id="GO:0050136">
    <property type="term" value="F:NADH dehydrogenase (quinone) (non-electrogenic) activity"/>
    <property type="evidence" value="ECO:0007669"/>
    <property type="project" value="UniProtKB-EC"/>
</dbReference>
<evidence type="ECO:0000313" key="14">
    <source>
        <dbReference type="Proteomes" id="UP000199400"/>
    </source>
</evidence>
<name>A0A1I1UXT6_9BACT</name>
<keyword evidence="14" id="KW-1185">Reference proteome</keyword>
<accession>A0A1I1UXT6</accession>
<evidence type="ECO:0000256" key="9">
    <source>
        <dbReference type="SAM" id="MobiDB-lite"/>
    </source>
</evidence>
<protein>
    <recommendedName>
        <fullName evidence="2">NADH:ubiquinone reductase (non-electrogenic)</fullName>
        <ecNumber evidence="2">1.6.5.9</ecNumber>
    </recommendedName>
</protein>
<dbReference type="OrthoDB" id="9781621at2"/>
<dbReference type="EMBL" id="FOMX01000004">
    <property type="protein sequence ID" value="SFD75459.1"/>
    <property type="molecule type" value="Genomic_DNA"/>
</dbReference>
<evidence type="ECO:0000256" key="2">
    <source>
        <dbReference type="ARBA" id="ARBA00012637"/>
    </source>
</evidence>
<feature type="region of interest" description="Disordered" evidence="9">
    <location>
        <begin position="426"/>
        <end position="451"/>
    </location>
</feature>
<dbReference type="Gene3D" id="3.50.50.100">
    <property type="match status" value="1"/>
</dbReference>
<evidence type="ECO:0000256" key="10">
    <source>
        <dbReference type="SAM" id="Phobius"/>
    </source>
</evidence>
<dbReference type="PRINTS" id="PR00411">
    <property type="entry name" value="PNDRDTASEI"/>
</dbReference>
<dbReference type="InterPro" id="IPR045024">
    <property type="entry name" value="NDH-2"/>
</dbReference>
<keyword evidence="10" id="KW-0472">Membrane</keyword>
<dbReference type="PANTHER" id="PTHR43706">
    <property type="entry name" value="NADH DEHYDROGENASE"/>
    <property type="match status" value="1"/>
</dbReference>
<keyword evidence="7" id="KW-0520">NAD</keyword>
<evidence type="ECO:0000256" key="6">
    <source>
        <dbReference type="ARBA" id="ARBA00023002"/>
    </source>
</evidence>
<dbReference type="InterPro" id="IPR036188">
    <property type="entry name" value="FAD/NAD-bd_sf"/>
</dbReference>
<comment type="similarity">
    <text evidence="1">Belongs to the NADH dehydrogenase family.</text>
</comment>
<keyword evidence="10" id="KW-0812">Transmembrane</keyword>
<dbReference type="SUPFAM" id="SSF51905">
    <property type="entry name" value="FAD/NAD(P)-binding domain"/>
    <property type="match status" value="1"/>
</dbReference>
<keyword evidence="3" id="KW-0285">Flavoprotein</keyword>
<feature type="transmembrane region" description="Helical" evidence="10">
    <location>
        <begin position="367"/>
        <end position="390"/>
    </location>
</feature>
<evidence type="ECO:0000256" key="3">
    <source>
        <dbReference type="ARBA" id="ARBA00022630"/>
    </source>
</evidence>
<feature type="compositionally biased region" description="Pro residues" evidence="9">
    <location>
        <begin position="440"/>
        <end position="451"/>
    </location>
</feature>
<dbReference type="InterPro" id="IPR054585">
    <property type="entry name" value="NDH2-like_C"/>
</dbReference>
<dbReference type="Pfam" id="PF22366">
    <property type="entry name" value="NDH2_C"/>
    <property type="match status" value="1"/>
</dbReference>
<gene>
    <name evidence="13" type="ORF">SAMN02745121_01381</name>
</gene>
<sequence length="451" mass="49761">MNAGKAKKRVIIVGGGFGGLRVARGLAGADDLEITLLDRRNHHLFQPLLYQVAMAGLSPAEIAVPIRTVFSRQSNCRVILESATGIDFANKKLKTAGLGDLDYDWLVLACGSRHSYFGHGEWEDFAPGLKSLEEATEIRRRVLTAFELAEKETDPAKQRRLLTFIVIGGGPTGVELAGALGEISRFTLSRDFRRIDPERARVILIEAGPRILPSFAEKLSDRATRDLETLGVTVWTNTMVTNVTAEGVVLGNESVQSATVLWAAGVAPPELNRSLGVELDRQGRVIVDKDCSIPGHRDVFVIGDQAHLEEEPGKPPLPGLAPVAIQQGRHVARNILLELRGKPREPFRYLDKGQMATIGRRRAIAQFAGLEIAGFIAWLAWLLVHVYYLIGFKNRLQVMWEWTWSYIRFRRGARLIVNKEWQASLSAPAKPAEPPAVLEPRPPPPATQAHA</sequence>
<dbReference type="PANTHER" id="PTHR43706:SF47">
    <property type="entry name" value="EXTERNAL NADH-UBIQUINONE OXIDOREDUCTASE 1, MITOCHONDRIAL-RELATED"/>
    <property type="match status" value="1"/>
</dbReference>
<evidence type="ECO:0000256" key="8">
    <source>
        <dbReference type="ARBA" id="ARBA00047599"/>
    </source>
</evidence>
<keyword evidence="5" id="KW-0809">Transit peptide</keyword>